<evidence type="ECO:0000313" key="5">
    <source>
        <dbReference type="Proteomes" id="UP001476950"/>
    </source>
</evidence>
<dbReference type="EMBL" id="JAMPLM010000001">
    <property type="protein sequence ID" value="MEP1056979.1"/>
    <property type="molecule type" value="Genomic_DNA"/>
</dbReference>
<sequence length="157" mass="17243">MDFRSHSLHQTIVATHLILAVDDDDDNLLLLTQALARADRSFLAAPDGKTTLTLAQTRQPNLILLDIRLPDLSGFDVLHHLRRNVITAKIPVIAVTALTREDDHRKLLQAGCSDCVTKPYLLEDLERAVDRCLSALALSYPSDSDFGSTKVFGAAVV</sequence>
<reference evidence="4 5" key="1">
    <citation type="submission" date="2022-04" db="EMBL/GenBank/DDBJ databases">
        <title>Positive selection, recombination, and allopatry shape intraspecific diversity of widespread and dominant cyanobacteria.</title>
        <authorList>
            <person name="Wei J."/>
            <person name="Shu W."/>
            <person name="Hu C."/>
        </authorList>
    </citation>
    <scope>NUCLEOTIDE SEQUENCE [LARGE SCALE GENOMIC DNA]</scope>
    <source>
        <strain evidence="4 5">AS-A4</strain>
    </source>
</reference>
<dbReference type="Gene3D" id="3.40.50.2300">
    <property type="match status" value="1"/>
</dbReference>
<organism evidence="4 5">
    <name type="scientific">Stenomitos frigidus AS-A4</name>
    <dbReference type="NCBI Taxonomy" id="2933935"/>
    <lineage>
        <taxon>Bacteria</taxon>
        <taxon>Bacillati</taxon>
        <taxon>Cyanobacteriota</taxon>
        <taxon>Cyanophyceae</taxon>
        <taxon>Leptolyngbyales</taxon>
        <taxon>Leptolyngbyaceae</taxon>
        <taxon>Stenomitos</taxon>
    </lineage>
</organism>
<gene>
    <name evidence="4" type="ORF">NDI38_00925</name>
</gene>
<protein>
    <submittedName>
        <fullName evidence="4">Response regulator</fullName>
    </submittedName>
</protein>
<dbReference type="Pfam" id="PF00072">
    <property type="entry name" value="Response_reg"/>
    <property type="match status" value="1"/>
</dbReference>
<dbReference type="Proteomes" id="UP001476950">
    <property type="component" value="Unassembled WGS sequence"/>
</dbReference>
<dbReference type="SMART" id="SM00448">
    <property type="entry name" value="REC"/>
    <property type="match status" value="1"/>
</dbReference>
<feature type="modified residue" description="4-aspartylphosphate" evidence="2">
    <location>
        <position position="66"/>
    </location>
</feature>
<dbReference type="RefSeq" id="WP_190453492.1">
    <property type="nucleotide sequence ID" value="NZ_JAMPLM010000001.1"/>
</dbReference>
<dbReference type="InterPro" id="IPR001789">
    <property type="entry name" value="Sig_transdc_resp-reg_receiver"/>
</dbReference>
<dbReference type="PANTHER" id="PTHR44591:SF23">
    <property type="entry name" value="CHEY SUBFAMILY"/>
    <property type="match status" value="1"/>
</dbReference>
<keyword evidence="5" id="KW-1185">Reference proteome</keyword>
<evidence type="ECO:0000256" key="2">
    <source>
        <dbReference type="PROSITE-ProRule" id="PRU00169"/>
    </source>
</evidence>
<dbReference type="PROSITE" id="PS50110">
    <property type="entry name" value="RESPONSE_REGULATORY"/>
    <property type="match status" value="1"/>
</dbReference>
<keyword evidence="1 2" id="KW-0597">Phosphoprotein</keyword>
<dbReference type="InterPro" id="IPR011006">
    <property type="entry name" value="CheY-like_superfamily"/>
</dbReference>
<dbReference type="SUPFAM" id="SSF52172">
    <property type="entry name" value="CheY-like"/>
    <property type="match status" value="1"/>
</dbReference>
<comment type="caution">
    <text evidence="4">The sequence shown here is derived from an EMBL/GenBank/DDBJ whole genome shotgun (WGS) entry which is preliminary data.</text>
</comment>
<accession>A0ABV0KCQ6</accession>
<name>A0ABV0KCQ6_9CYAN</name>
<proteinExistence type="predicted"/>
<dbReference type="InterPro" id="IPR050595">
    <property type="entry name" value="Bact_response_regulator"/>
</dbReference>
<evidence type="ECO:0000256" key="1">
    <source>
        <dbReference type="ARBA" id="ARBA00022553"/>
    </source>
</evidence>
<evidence type="ECO:0000259" key="3">
    <source>
        <dbReference type="PROSITE" id="PS50110"/>
    </source>
</evidence>
<dbReference type="PANTHER" id="PTHR44591">
    <property type="entry name" value="STRESS RESPONSE REGULATOR PROTEIN 1"/>
    <property type="match status" value="1"/>
</dbReference>
<evidence type="ECO:0000313" key="4">
    <source>
        <dbReference type="EMBL" id="MEP1056979.1"/>
    </source>
</evidence>
<feature type="domain" description="Response regulatory" evidence="3">
    <location>
        <begin position="17"/>
        <end position="133"/>
    </location>
</feature>